<reference evidence="1 2" key="1">
    <citation type="submission" date="2023-11" db="EMBL/GenBank/DDBJ databases">
        <title>Halocaridina rubra genome assembly.</title>
        <authorList>
            <person name="Smith C."/>
        </authorList>
    </citation>
    <scope>NUCLEOTIDE SEQUENCE [LARGE SCALE GENOMIC DNA]</scope>
    <source>
        <strain evidence="1">EP-1</strain>
        <tissue evidence="1">Whole</tissue>
    </source>
</reference>
<dbReference type="AlphaFoldDB" id="A0AAN8WZX8"/>
<dbReference type="EMBL" id="JAXCGZ010011862">
    <property type="protein sequence ID" value="KAK7074027.1"/>
    <property type="molecule type" value="Genomic_DNA"/>
</dbReference>
<proteinExistence type="predicted"/>
<dbReference type="PANTHER" id="PTHR21174">
    <property type="match status" value="1"/>
</dbReference>
<comment type="caution">
    <text evidence="1">The sequence shown here is derived from an EMBL/GenBank/DDBJ whole genome shotgun (WGS) entry which is preliminary data.</text>
</comment>
<gene>
    <name evidence="1" type="ORF">SK128_008050</name>
</gene>
<evidence type="ECO:0000313" key="2">
    <source>
        <dbReference type="Proteomes" id="UP001381693"/>
    </source>
</evidence>
<name>A0AAN8WZX8_HALRR</name>
<evidence type="ECO:0000313" key="1">
    <source>
        <dbReference type="EMBL" id="KAK7074027.1"/>
    </source>
</evidence>
<protein>
    <submittedName>
        <fullName evidence="1">Uncharacterized protein</fullName>
    </submittedName>
</protein>
<dbReference type="InterPro" id="IPR009218">
    <property type="entry name" value="HD_phosphohydro"/>
</dbReference>
<dbReference type="Proteomes" id="UP001381693">
    <property type="component" value="Unassembled WGS sequence"/>
</dbReference>
<dbReference type="PIRSF" id="PIRSF035170">
    <property type="entry name" value="HD_phosphohydro"/>
    <property type="match status" value="1"/>
</dbReference>
<keyword evidence="2" id="KW-1185">Reference proteome</keyword>
<accession>A0AAN8WZX8</accession>
<dbReference type="PANTHER" id="PTHR21174:SF0">
    <property type="entry name" value="HD PHOSPHOHYDROLASE FAMILY PROTEIN-RELATED"/>
    <property type="match status" value="1"/>
</dbReference>
<organism evidence="1 2">
    <name type="scientific">Halocaridina rubra</name>
    <name type="common">Hawaiian red shrimp</name>
    <dbReference type="NCBI Taxonomy" id="373956"/>
    <lineage>
        <taxon>Eukaryota</taxon>
        <taxon>Metazoa</taxon>
        <taxon>Ecdysozoa</taxon>
        <taxon>Arthropoda</taxon>
        <taxon>Crustacea</taxon>
        <taxon>Multicrustacea</taxon>
        <taxon>Malacostraca</taxon>
        <taxon>Eumalacostraca</taxon>
        <taxon>Eucarida</taxon>
        <taxon>Decapoda</taxon>
        <taxon>Pleocyemata</taxon>
        <taxon>Caridea</taxon>
        <taxon>Atyoidea</taxon>
        <taxon>Atyidae</taxon>
        <taxon>Halocaridina</taxon>
    </lineage>
</organism>
<sequence length="219" mass="24778">MDDLRSEWDAATNFADGSVSERWWGTVSRQYTEEGRVYHGHAYLSQLFSLYHQYQDKLQAPQAVALAIFFHKLEYNPQSGDADSKNVEKFDAFISEAGDGHMDSSMAVAVRGLLEAAISNFTEAHIMEGGSGSDDVHYFLDFTMAVLGASSPEYEQYTTKIQAEYIHLPTNAYNQLRLKILKNLLLMPNIYATREFQTAREKTARENIQKEVDSLTAQV</sequence>